<evidence type="ECO:0000313" key="2">
    <source>
        <dbReference type="EMBL" id="KAJ5461820.1"/>
    </source>
</evidence>
<dbReference type="GeneID" id="81596998"/>
<evidence type="ECO:0000313" key="3">
    <source>
        <dbReference type="Proteomes" id="UP001213681"/>
    </source>
</evidence>
<organism evidence="2 3">
    <name type="scientific">Penicillium daleae</name>
    <dbReference type="NCBI Taxonomy" id="63821"/>
    <lineage>
        <taxon>Eukaryota</taxon>
        <taxon>Fungi</taxon>
        <taxon>Dikarya</taxon>
        <taxon>Ascomycota</taxon>
        <taxon>Pezizomycotina</taxon>
        <taxon>Eurotiomycetes</taxon>
        <taxon>Eurotiomycetidae</taxon>
        <taxon>Eurotiales</taxon>
        <taxon>Aspergillaceae</taxon>
        <taxon>Penicillium</taxon>
    </lineage>
</organism>
<protein>
    <submittedName>
        <fullName evidence="2">Uncharacterized protein</fullName>
    </submittedName>
</protein>
<dbReference type="EMBL" id="JAPVEA010000002">
    <property type="protein sequence ID" value="KAJ5461820.1"/>
    <property type="molecule type" value="Genomic_DNA"/>
</dbReference>
<feature type="compositionally biased region" description="Low complexity" evidence="1">
    <location>
        <begin position="197"/>
        <end position="216"/>
    </location>
</feature>
<reference evidence="2" key="2">
    <citation type="journal article" date="2023" name="IMA Fungus">
        <title>Comparative genomic study of the Penicillium genus elucidates a diverse pangenome and 15 lateral gene transfer events.</title>
        <authorList>
            <person name="Petersen C."/>
            <person name="Sorensen T."/>
            <person name="Nielsen M.R."/>
            <person name="Sondergaard T.E."/>
            <person name="Sorensen J.L."/>
            <person name="Fitzpatrick D.A."/>
            <person name="Frisvad J.C."/>
            <person name="Nielsen K.L."/>
        </authorList>
    </citation>
    <scope>NUCLEOTIDE SEQUENCE</scope>
    <source>
        <strain evidence="2">IBT 16125</strain>
    </source>
</reference>
<evidence type="ECO:0000256" key="1">
    <source>
        <dbReference type="SAM" id="MobiDB-lite"/>
    </source>
</evidence>
<reference evidence="2" key="1">
    <citation type="submission" date="2022-12" db="EMBL/GenBank/DDBJ databases">
        <authorList>
            <person name="Petersen C."/>
        </authorList>
    </citation>
    <scope>NUCLEOTIDE SEQUENCE</scope>
    <source>
        <strain evidence="2">IBT 16125</strain>
    </source>
</reference>
<dbReference type="Proteomes" id="UP001213681">
    <property type="component" value="Unassembled WGS sequence"/>
</dbReference>
<feature type="region of interest" description="Disordered" evidence="1">
    <location>
        <begin position="182"/>
        <end position="218"/>
    </location>
</feature>
<dbReference type="AlphaFoldDB" id="A0AAD6CEJ5"/>
<name>A0AAD6CEJ5_9EURO</name>
<accession>A0AAD6CEJ5</accession>
<gene>
    <name evidence="2" type="ORF">N7458_003372</name>
</gene>
<proteinExistence type="predicted"/>
<dbReference type="RefSeq" id="XP_056770862.1">
    <property type="nucleotide sequence ID" value="XM_056906755.1"/>
</dbReference>
<comment type="caution">
    <text evidence="2">The sequence shown here is derived from an EMBL/GenBank/DDBJ whole genome shotgun (WGS) entry which is preliminary data.</text>
</comment>
<sequence>MGNFTIVNGQVYTPGLAIIDAPQPNTPLGGGKPTFAIDVSGDGKLPWPPSTQSADSPTLFHNITLFLTSETLSHNFTISNGTEPANNGTGYVGPVLDLEPSSTVKHVNWVWPKCLVGDGTSSDGSARGAYNISMHQSFRWNGTDYYTVFDLPISVTNSIPESSDRVDCASLENQVLSIAEVEKSSDTLPGQPWVQNGASTETSTGSSASSTKTSAGVGMTSQKKKTMLLLATVGTAFSALLHAL</sequence>
<keyword evidence="3" id="KW-1185">Reference proteome</keyword>